<dbReference type="EMBL" id="AP018930">
    <property type="protein sequence ID" value="BBG25709.1"/>
    <property type="molecule type" value="Genomic_DNA"/>
</dbReference>
<reference evidence="2 3" key="2">
    <citation type="journal article" date="2020" name="Int. J. Syst. Evol. Microbiol.">
        <title>Sulfuracidifex tepidarius gen. nov., sp. nov. and transfer of Sulfolobus metallicus Huber and Stetter 1992 to the genus Sulfuracidifex as Sulfuracidifex metallicus comb. nov.</title>
        <authorList>
            <person name="Itoh T."/>
            <person name="Miura T."/>
            <person name="Sakai H.D."/>
            <person name="Kato S."/>
            <person name="Ohkuma M."/>
            <person name="Takashina T."/>
        </authorList>
    </citation>
    <scope>NUCLEOTIDE SEQUENCE</scope>
    <source>
        <strain evidence="1 3">IC-006</strain>
        <strain evidence="2">IC-007</strain>
    </source>
</reference>
<evidence type="ECO:0000313" key="1">
    <source>
        <dbReference type="EMBL" id="BBG22949.1"/>
    </source>
</evidence>
<evidence type="ECO:0000313" key="3">
    <source>
        <dbReference type="Proteomes" id="UP000322983"/>
    </source>
</evidence>
<accession>A0A510DRZ0</accession>
<dbReference type="AlphaFoldDB" id="A0A510DZR9"/>
<dbReference type="GeneID" id="43938170"/>
<gene>
    <name evidence="1" type="ORF">IC006_0233</name>
    <name evidence="2" type="ORF">IC007_0214</name>
</gene>
<name>A0A510DZR9_9CREN</name>
<organism evidence="2 4">
    <name type="scientific">Sulfuracidifex tepidarius</name>
    <dbReference type="NCBI Taxonomy" id="1294262"/>
    <lineage>
        <taxon>Archaea</taxon>
        <taxon>Thermoproteota</taxon>
        <taxon>Thermoprotei</taxon>
        <taxon>Sulfolobales</taxon>
        <taxon>Sulfolobaceae</taxon>
        <taxon>Sulfuracidifex</taxon>
    </lineage>
</organism>
<accession>A0A510DZR9</accession>
<evidence type="ECO:0000313" key="2">
    <source>
        <dbReference type="EMBL" id="BBG25709.1"/>
    </source>
</evidence>
<dbReference type="EMBL" id="AP018929">
    <property type="protein sequence ID" value="BBG22949.1"/>
    <property type="molecule type" value="Genomic_DNA"/>
</dbReference>
<reference evidence="4" key="1">
    <citation type="submission" date="2018-09" db="EMBL/GenBank/DDBJ databases">
        <title>Complete Genome Sequencing of Sulfolobus sp. JCM 16834.</title>
        <authorList>
            <person name="Kato S."/>
            <person name="Itoh T."/>
            <person name="Ohkuma M."/>
        </authorList>
    </citation>
    <scope>NUCLEOTIDE SEQUENCE [LARGE SCALE GENOMIC DNA]</scope>
    <source>
        <strain evidence="4">IC-007</strain>
    </source>
</reference>
<dbReference type="KEGG" id="step:IC006_0233"/>
<dbReference type="Proteomes" id="UP000325030">
    <property type="component" value="Chromosome"/>
</dbReference>
<evidence type="ECO:0000313" key="4">
    <source>
        <dbReference type="Proteomes" id="UP000325030"/>
    </source>
</evidence>
<proteinExistence type="predicted"/>
<dbReference type="RefSeq" id="WP_156303815.1">
    <property type="nucleotide sequence ID" value="NZ_AP018929.1"/>
</dbReference>
<keyword evidence="3" id="KW-1185">Reference proteome</keyword>
<protein>
    <submittedName>
        <fullName evidence="2">Uncharacterized protein</fullName>
    </submittedName>
</protein>
<dbReference type="Proteomes" id="UP000322983">
    <property type="component" value="Chromosome"/>
</dbReference>
<sequence>MTLVNVVRELVSYLNLRNMEELLRFVKNTFMGTPSLMKPLNYIKIEQLL</sequence>